<accession>A0A840Q881</accession>
<keyword evidence="2" id="KW-1185">Reference proteome</keyword>
<organism evidence="1 2">
    <name type="scientific">Saccharopolyspora phatthalungensis</name>
    <dbReference type="NCBI Taxonomy" id="664693"/>
    <lineage>
        <taxon>Bacteria</taxon>
        <taxon>Bacillati</taxon>
        <taxon>Actinomycetota</taxon>
        <taxon>Actinomycetes</taxon>
        <taxon>Pseudonocardiales</taxon>
        <taxon>Pseudonocardiaceae</taxon>
        <taxon>Saccharopolyspora</taxon>
    </lineage>
</organism>
<evidence type="ECO:0000313" key="2">
    <source>
        <dbReference type="Proteomes" id="UP000584374"/>
    </source>
</evidence>
<protein>
    <submittedName>
        <fullName evidence="1">Sugar phosphate isomerase/epimerase</fullName>
    </submittedName>
</protein>
<proteinExistence type="predicted"/>
<dbReference type="AlphaFoldDB" id="A0A840Q881"/>
<dbReference type="EMBL" id="JACHIW010000001">
    <property type="protein sequence ID" value="MBB5152993.1"/>
    <property type="molecule type" value="Genomic_DNA"/>
</dbReference>
<dbReference type="GO" id="GO:0016853">
    <property type="term" value="F:isomerase activity"/>
    <property type="evidence" value="ECO:0007669"/>
    <property type="project" value="UniProtKB-KW"/>
</dbReference>
<sequence>MSGIGCSTISFRHRPLADALSAIVRLGPLGIDLGGLPGACDHLPMPLDGHADDVVRVLDQHELRTGRSTSMRAP</sequence>
<evidence type="ECO:0000313" key="1">
    <source>
        <dbReference type="EMBL" id="MBB5152993.1"/>
    </source>
</evidence>
<gene>
    <name evidence="1" type="ORF">BJ970_000527</name>
</gene>
<dbReference type="Proteomes" id="UP000584374">
    <property type="component" value="Unassembled WGS sequence"/>
</dbReference>
<dbReference type="RefSeq" id="WP_246470659.1">
    <property type="nucleotide sequence ID" value="NZ_JACHIW010000001.1"/>
</dbReference>
<reference evidence="1 2" key="1">
    <citation type="submission" date="2020-08" db="EMBL/GenBank/DDBJ databases">
        <title>Sequencing the genomes of 1000 actinobacteria strains.</title>
        <authorList>
            <person name="Klenk H.-P."/>
        </authorList>
    </citation>
    <scope>NUCLEOTIDE SEQUENCE [LARGE SCALE GENOMIC DNA]</scope>
    <source>
        <strain evidence="1 2">DSM 45584</strain>
    </source>
</reference>
<comment type="caution">
    <text evidence="1">The sequence shown here is derived from an EMBL/GenBank/DDBJ whole genome shotgun (WGS) entry which is preliminary data.</text>
</comment>
<name>A0A840Q881_9PSEU</name>
<keyword evidence="1" id="KW-0413">Isomerase</keyword>